<feature type="compositionally biased region" description="Polar residues" evidence="1">
    <location>
        <begin position="339"/>
        <end position="356"/>
    </location>
</feature>
<protein>
    <submittedName>
        <fullName evidence="2">Uncharacterized protein</fullName>
    </submittedName>
</protein>
<feature type="region of interest" description="Disordered" evidence="1">
    <location>
        <begin position="339"/>
        <end position="425"/>
    </location>
</feature>
<feature type="compositionally biased region" description="Acidic residues" evidence="1">
    <location>
        <begin position="401"/>
        <end position="419"/>
    </location>
</feature>
<evidence type="ECO:0000256" key="1">
    <source>
        <dbReference type="SAM" id="MobiDB-lite"/>
    </source>
</evidence>
<gene>
    <name evidence="2" type="ORF">BDU57DRAFT_534978</name>
</gene>
<proteinExistence type="predicted"/>
<feature type="compositionally biased region" description="Low complexity" evidence="1">
    <location>
        <begin position="295"/>
        <end position="313"/>
    </location>
</feature>
<evidence type="ECO:0000313" key="2">
    <source>
        <dbReference type="EMBL" id="KAF1921276.1"/>
    </source>
</evidence>
<feature type="compositionally biased region" description="Acidic residues" evidence="1">
    <location>
        <begin position="371"/>
        <end position="381"/>
    </location>
</feature>
<sequence length="425" mass="45978">MSPTPASNANAVASTLDKTAMAHRANLAELRKVFTETLFLPSLNTVARPHVNVRKPGSLAFDTEPLFDWPPRRGEPPHLLAPIGTGRPGQRHRTSLPTPATVVAHPDVDEPEPGSLAFDTEPIVGWPSNVLPPIGTGRLGNEHWNSSPTPANVGWYHLRSPPPFDTPTAIPHRPAPGVPRGSLWHPDNLVQPAPEHVRHHVDNVLATGHPSHCHYCRTRQPEDAPCPYRTYGRNVAPPQDPQLSVRHSRTSSTTMSCSGDLGPSGRLSSVRLTTLSDEHEPPVRLGRAVSTMDDTATYSPSPSPSARSSRTSSMAENTTNSVSTSQDYYALLAQSESSLTASVVPTPSESDWSSADDSGYDPDNEQSGPESMEDSEWDSEQTSESGYEFVIVEVQEGSDSSSDESDDTDASSEDEESEYDGFILL</sequence>
<name>A0A6A5R3A4_AMPQU</name>
<feature type="compositionally biased region" description="Polar residues" evidence="1">
    <location>
        <begin position="266"/>
        <end position="275"/>
    </location>
</feature>
<dbReference type="EMBL" id="ML979132">
    <property type="protein sequence ID" value="KAF1921276.1"/>
    <property type="molecule type" value="Genomic_DNA"/>
</dbReference>
<keyword evidence="3" id="KW-1185">Reference proteome</keyword>
<accession>A0A6A5R3A4</accession>
<reference evidence="2" key="1">
    <citation type="journal article" date="2020" name="Stud. Mycol.">
        <title>101 Dothideomycetes genomes: a test case for predicting lifestyles and emergence of pathogens.</title>
        <authorList>
            <person name="Haridas S."/>
            <person name="Albert R."/>
            <person name="Binder M."/>
            <person name="Bloem J."/>
            <person name="Labutti K."/>
            <person name="Salamov A."/>
            <person name="Andreopoulos B."/>
            <person name="Baker S."/>
            <person name="Barry K."/>
            <person name="Bills G."/>
            <person name="Bluhm B."/>
            <person name="Cannon C."/>
            <person name="Castanera R."/>
            <person name="Culley D."/>
            <person name="Daum C."/>
            <person name="Ezra D."/>
            <person name="Gonzalez J."/>
            <person name="Henrissat B."/>
            <person name="Kuo A."/>
            <person name="Liang C."/>
            <person name="Lipzen A."/>
            <person name="Lutzoni F."/>
            <person name="Magnuson J."/>
            <person name="Mondo S."/>
            <person name="Nolan M."/>
            <person name="Ohm R."/>
            <person name="Pangilinan J."/>
            <person name="Park H.-J."/>
            <person name="Ramirez L."/>
            <person name="Alfaro M."/>
            <person name="Sun H."/>
            <person name="Tritt A."/>
            <person name="Yoshinaga Y."/>
            <person name="Zwiers L.-H."/>
            <person name="Turgeon B."/>
            <person name="Goodwin S."/>
            <person name="Spatafora J."/>
            <person name="Crous P."/>
            <person name="Grigoriev I."/>
        </authorList>
    </citation>
    <scope>NUCLEOTIDE SEQUENCE</scope>
    <source>
        <strain evidence="2">HMLAC05119</strain>
    </source>
</reference>
<organism evidence="2 3">
    <name type="scientific">Ampelomyces quisqualis</name>
    <name type="common">Powdery mildew agent</name>
    <dbReference type="NCBI Taxonomy" id="50730"/>
    <lineage>
        <taxon>Eukaryota</taxon>
        <taxon>Fungi</taxon>
        <taxon>Dikarya</taxon>
        <taxon>Ascomycota</taxon>
        <taxon>Pezizomycotina</taxon>
        <taxon>Dothideomycetes</taxon>
        <taxon>Pleosporomycetidae</taxon>
        <taxon>Pleosporales</taxon>
        <taxon>Pleosporineae</taxon>
        <taxon>Phaeosphaeriaceae</taxon>
        <taxon>Ampelomyces</taxon>
    </lineage>
</organism>
<dbReference type="AlphaFoldDB" id="A0A6A5R3A4"/>
<evidence type="ECO:0000313" key="3">
    <source>
        <dbReference type="Proteomes" id="UP000800096"/>
    </source>
</evidence>
<feature type="region of interest" description="Disordered" evidence="1">
    <location>
        <begin position="232"/>
        <end position="321"/>
    </location>
</feature>
<dbReference type="Proteomes" id="UP000800096">
    <property type="component" value="Unassembled WGS sequence"/>
</dbReference>